<evidence type="ECO:0000313" key="1">
    <source>
        <dbReference type="EMBL" id="KAK2721638.1"/>
    </source>
</evidence>
<evidence type="ECO:0000313" key="2">
    <source>
        <dbReference type="Proteomes" id="UP001187531"/>
    </source>
</evidence>
<proteinExistence type="predicted"/>
<reference evidence="1" key="1">
    <citation type="submission" date="2023-07" db="EMBL/GenBank/DDBJ databases">
        <title>Chromosome-level genome assembly of Artemia franciscana.</title>
        <authorList>
            <person name="Jo E."/>
        </authorList>
    </citation>
    <scope>NUCLEOTIDE SEQUENCE</scope>
    <source>
        <tissue evidence="1">Whole body</tissue>
    </source>
</reference>
<sequence length="135" mass="14925">QLSLKKVNDFHILNMKGKHFVVLFAVFACVLAHVAELRSAARIEKENDPDLLNEELAPSSGKYGCSWCAGVCCFNRFCCGISCTCRSNPDGCNCPTWPKQLIQMVSDQNGLSSKNSQVLVEPESPFKIEELSKPN</sequence>
<dbReference type="EMBL" id="JAVRJZ010000006">
    <property type="protein sequence ID" value="KAK2721638.1"/>
    <property type="molecule type" value="Genomic_DNA"/>
</dbReference>
<accession>A0AA88I5J8</accession>
<protein>
    <submittedName>
        <fullName evidence="1">Uncharacterized protein</fullName>
    </submittedName>
</protein>
<feature type="non-terminal residue" evidence="1">
    <location>
        <position position="135"/>
    </location>
</feature>
<gene>
    <name evidence="1" type="ORF">QYM36_003815</name>
</gene>
<dbReference type="AlphaFoldDB" id="A0AA88I5J8"/>
<comment type="caution">
    <text evidence="1">The sequence shown here is derived from an EMBL/GenBank/DDBJ whole genome shotgun (WGS) entry which is preliminary data.</text>
</comment>
<keyword evidence="2" id="KW-1185">Reference proteome</keyword>
<dbReference type="Proteomes" id="UP001187531">
    <property type="component" value="Unassembled WGS sequence"/>
</dbReference>
<name>A0AA88I5J8_ARTSF</name>
<organism evidence="1 2">
    <name type="scientific">Artemia franciscana</name>
    <name type="common">Brine shrimp</name>
    <name type="synonym">Artemia sanfranciscana</name>
    <dbReference type="NCBI Taxonomy" id="6661"/>
    <lineage>
        <taxon>Eukaryota</taxon>
        <taxon>Metazoa</taxon>
        <taxon>Ecdysozoa</taxon>
        <taxon>Arthropoda</taxon>
        <taxon>Crustacea</taxon>
        <taxon>Branchiopoda</taxon>
        <taxon>Anostraca</taxon>
        <taxon>Artemiidae</taxon>
        <taxon>Artemia</taxon>
    </lineage>
</organism>